<reference evidence="2" key="2">
    <citation type="journal article" date="2015" name="Data Brief">
        <title>Shoot transcriptome of the giant reed, Arundo donax.</title>
        <authorList>
            <person name="Barrero R.A."/>
            <person name="Guerrero F.D."/>
            <person name="Moolhuijzen P."/>
            <person name="Goolsby J.A."/>
            <person name="Tidwell J."/>
            <person name="Bellgard S.E."/>
            <person name="Bellgard M.I."/>
        </authorList>
    </citation>
    <scope>NUCLEOTIDE SEQUENCE</scope>
    <source>
        <tissue evidence="2">Shoot tissue taken approximately 20 cm above the soil surface</tissue>
    </source>
</reference>
<reference evidence="2" key="1">
    <citation type="submission" date="2014-09" db="EMBL/GenBank/DDBJ databases">
        <authorList>
            <person name="Magalhaes I.L.F."/>
            <person name="Oliveira U."/>
            <person name="Santos F.R."/>
            <person name="Vidigal T.H.D.A."/>
            <person name="Brescovit A.D."/>
            <person name="Santos A.J."/>
        </authorList>
    </citation>
    <scope>NUCLEOTIDE SEQUENCE</scope>
    <source>
        <tissue evidence="2">Shoot tissue taken approximately 20 cm above the soil surface</tissue>
    </source>
</reference>
<dbReference type="EMBL" id="GBRH01202279">
    <property type="protein sequence ID" value="JAD95616.1"/>
    <property type="molecule type" value="Transcribed_RNA"/>
</dbReference>
<protein>
    <submittedName>
        <fullName evidence="2">Uncharacterized protein</fullName>
    </submittedName>
</protein>
<accession>A0A0A9E6F1</accession>
<feature type="region of interest" description="Disordered" evidence="1">
    <location>
        <begin position="17"/>
        <end position="49"/>
    </location>
</feature>
<organism evidence="2">
    <name type="scientific">Arundo donax</name>
    <name type="common">Giant reed</name>
    <name type="synonym">Donax arundinaceus</name>
    <dbReference type="NCBI Taxonomy" id="35708"/>
    <lineage>
        <taxon>Eukaryota</taxon>
        <taxon>Viridiplantae</taxon>
        <taxon>Streptophyta</taxon>
        <taxon>Embryophyta</taxon>
        <taxon>Tracheophyta</taxon>
        <taxon>Spermatophyta</taxon>
        <taxon>Magnoliopsida</taxon>
        <taxon>Liliopsida</taxon>
        <taxon>Poales</taxon>
        <taxon>Poaceae</taxon>
        <taxon>PACMAD clade</taxon>
        <taxon>Arundinoideae</taxon>
        <taxon>Arundineae</taxon>
        <taxon>Arundo</taxon>
    </lineage>
</organism>
<dbReference type="AlphaFoldDB" id="A0A0A9E6F1"/>
<proteinExistence type="predicted"/>
<name>A0A0A9E6F1_ARUDO</name>
<evidence type="ECO:0000256" key="1">
    <source>
        <dbReference type="SAM" id="MobiDB-lite"/>
    </source>
</evidence>
<evidence type="ECO:0000313" key="2">
    <source>
        <dbReference type="EMBL" id="JAD95616.1"/>
    </source>
</evidence>
<sequence length="136" mass="14217">MAAGSCGAALCSRALTAATARPRPQPRRAREKVEARRTPGRRRGRVTAGAATATAMACARGEGKCMWGEAGALRWVGPGVTAWYGARRVAGPASRGGVGDGGRRRRWRRPVAVARRGCFKFGRVIGVGLSGGWLGS</sequence>